<gene>
    <name evidence="6 9" type="primary">rnpA</name>
    <name evidence="9" type="ORF">ACFFF6_13405</name>
</gene>
<feature type="compositionally biased region" description="Basic and acidic residues" evidence="8">
    <location>
        <begin position="120"/>
        <end position="130"/>
    </location>
</feature>
<feature type="region of interest" description="Disordered" evidence="8">
    <location>
        <begin position="110"/>
        <end position="130"/>
    </location>
</feature>
<protein>
    <recommendedName>
        <fullName evidence="6 7">Ribonuclease P protein component</fullName>
        <shortName evidence="6">RNase P protein</shortName>
        <shortName evidence="6">RNaseP protein</shortName>
        <ecNumber evidence="6 7">3.1.26.5</ecNumber>
    </recommendedName>
    <alternativeName>
        <fullName evidence="6">Protein C5</fullName>
    </alternativeName>
</protein>
<reference evidence="9 10" key="1">
    <citation type="submission" date="2024-09" db="EMBL/GenBank/DDBJ databases">
        <authorList>
            <person name="Sun Q."/>
            <person name="Mori K."/>
        </authorList>
    </citation>
    <scope>NUCLEOTIDE SEQUENCE [LARGE SCALE GENOMIC DNA]</scope>
    <source>
        <strain evidence="9 10">CICC 10874</strain>
    </source>
</reference>
<comment type="caution">
    <text evidence="9">The sequence shown here is derived from an EMBL/GenBank/DDBJ whole genome shotgun (WGS) entry which is preliminary data.</text>
</comment>
<evidence type="ECO:0000256" key="3">
    <source>
        <dbReference type="ARBA" id="ARBA00022759"/>
    </source>
</evidence>
<evidence type="ECO:0000256" key="4">
    <source>
        <dbReference type="ARBA" id="ARBA00022801"/>
    </source>
</evidence>
<dbReference type="GO" id="GO:0004526">
    <property type="term" value="F:ribonuclease P activity"/>
    <property type="evidence" value="ECO:0007669"/>
    <property type="project" value="UniProtKB-EC"/>
</dbReference>
<evidence type="ECO:0000313" key="9">
    <source>
        <dbReference type="EMBL" id="MFC0674959.1"/>
    </source>
</evidence>
<dbReference type="Pfam" id="PF00825">
    <property type="entry name" value="Ribonuclease_P"/>
    <property type="match status" value="1"/>
</dbReference>
<evidence type="ECO:0000313" key="10">
    <source>
        <dbReference type="Proteomes" id="UP001589793"/>
    </source>
</evidence>
<keyword evidence="2 6" id="KW-0540">Nuclease</keyword>
<evidence type="ECO:0000256" key="5">
    <source>
        <dbReference type="ARBA" id="ARBA00022884"/>
    </source>
</evidence>
<dbReference type="EC" id="3.1.26.5" evidence="6 7"/>
<evidence type="ECO:0000256" key="7">
    <source>
        <dbReference type="NCBIfam" id="TIGR00188"/>
    </source>
</evidence>
<dbReference type="PANTHER" id="PTHR33992:SF1">
    <property type="entry name" value="RIBONUCLEASE P PROTEIN COMPONENT"/>
    <property type="match status" value="1"/>
</dbReference>
<comment type="catalytic activity">
    <reaction evidence="6">
        <text>Endonucleolytic cleavage of RNA, removing 5'-extranucleotides from tRNA precursor.</text>
        <dbReference type="EC" id="3.1.26.5"/>
    </reaction>
</comment>
<dbReference type="SUPFAM" id="SSF54211">
    <property type="entry name" value="Ribosomal protein S5 domain 2-like"/>
    <property type="match status" value="1"/>
</dbReference>
<comment type="subunit">
    <text evidence="6">Consists of a catalytic RNA component (M1 or rnpB) and a protein subunit.</text>
</comment>
<dbReference type="InterPro" id="IPR000100">
    <property type="entry name" value="RNase_P"/>
</dbReference>
<dbReference type="PANTHER" id="PTHR33992">
    <property type="entry name" value="RIBONUCLEASE P PROTEIN COMPONENT"/>
    <property type="match status" value="1"/>
</dbReference>
<dbReference type="NCBIfam" id="TIGR00188">
    <property type="entry name" value="rnpA"/>
    <property type="match status" value="1"/>
</dbReference>
<organism evidence="9 10">
    <name type="scientific">Brachybacterium hainanense</name>
    <dbReference type="NCBI Taxonomy" id="1541174"/>
    <lineage>
        <taxon>Bacteria</taxon>
        <taxon>Bacillati</taxon>
        <taxon>Actinomycetota</taxon>
        <taxon>Actinomycetes</taxon>
        <taxon>Micrococcales</taxon>
        <taxon>Dermabacteraceae</taxon>
        <taxon>Brachybacterium</taxon>
    </lineage>
</organism>
<dbReference type="InterPro" id="IPR020568">
    <property type="entry name" value="Ribosomal_Su5_D2-typ_SF"/>
</dbReference>
<keyword evidence="10" id="KW-1185">Reference proteome</keyword>
<evidence type="ECO:0000256" key="6">
    <source>
        <dbReference type="HAMAP-Rule" id="MF_00227"/>
    </source>
</evidence>
<accession>A0ABV6RD97</accession>
<evidence type="ECO:0000256" key="8">
    <source>
        <dbReference type="SAM" id="MobiDB-lite"/>
    </source>
</evidence>
<evidence type="ECO:0000256" key="2">
    <source>
        <dbReference type="ARBA" id="ARBA00022722"/>
    </source>
</evidence>
<dbReference type="EMBL" id="JBHLSV010000017">
    <property type="protein sequence ID" value="MFC0674959.1"/>
    <property type="molecule type" value="Genomic_DNA"/>
</dbReference>
<name>A0ABV6RD97_9MICO</name>
<keyword evidence="1 6" id="KW-0819">tRNA processing</keyword>
<keyword evidence="5 6" id="KW-0694">RNA-binding</keyword>
<dbReference type="HAMAP" id="MF_00227">
    <property type="entry name" value="RNase_P"/>
    <property type="match status" value="1"/>
</dbReference>
<dbReference type="Proteomes" id="UP001589793">
    <property type="component" value="Unassembled WGS sequence"/>
</dbReference>
<dbReference type="InterPro" id="IPR014721">
    <property type="entry name" value="Ribsml_uS5_D2-typ_fold_subgr"/>
</dbReference>
<dbReference type="RefSeq" id="WP_376981535.1">
    <property type="nucleotide sequence ID" value="NZ_JBHLSV010000017.1"/>
</dbReference>
<evidence type="ECO:0000256" key="1">
    <source>
        <dbReference type="ARBA" id="ARBA00022694"/>
    </source>
</evidence>
<keyword evidence="4 6" id="KW-0378">Hydrolase</keyword>
<sequence length="130" mass="14726">MTWARHRLRTGDDFRRVTRTGTRSARSHVVVHLALSPERGPEPRVGFVVSKKTGNAVVRNRVARRLREIFRARLARLPDGADVVMRALPGIDQVPFAQLEGEVGSALDSAAAKLARRREARRERPEREDR</sequence>
<dbReference type="Gene3D" id="3.30.230.10">
    <property type="match status" value="1"/>
</dbReference>
<keyword evidence="3 6" id="KW-0255">Endonuclease</keyword>
<comment type="function">
    <text evidence="6">RNaseP catalyzes the removal of the 5'-leader sequence from pre-tRNA to produce the mature 5'-terminus. It can also cleave other RNA substrates such as 4.5S RNA. The protein component plays an auxiliary but essential role in vivo by binding to the 5'-leader sequence and broadening the substrate specificity of the ribozyme.</text>
</comment>
<proteinExistence type="inferred from homology"/>
<comment type="similarity">
    <text evidence="6">Belongs to the RnpA family.</text>
</comment>